<evidence type="ECO:0000313" key="1">
    <source>
        <dbReference type="EMBL" id="WNC70792.1"/>
    </source>
</evidence>
<gene>
    <name evidence="1" type="ORF">RGQ13_11685</name>
</gene>
<evidence type="ECO:0000313" key="2">
    <source>
        <dbReference type="Proteomes" id="UP001258994"/>
    </source>
</evidence>
<dbReference type="Proteomes" id="UP001258994">
    <property type="component" value="Chromosome"/>
</dbReference>
<dbReference type="EMBL" id="CP134145">
    <property type="protein sequence ID" value="WNC70792.1"/>
    <property type="molecule type" value="Genomic_DNA"/>
</dbReference>
<proteinExistence type="predicted"/>
<accession>A0ABY9TPS0</accession>
<dbReference type="Pfam" id="PF06296">
    <property type="entry name" value="RelE"/>
    <property type="match status" value="1"/>
</dbReference>
<dbReference type="InterPro" id="IPR009387">
    <property type="entry name" value="HigB-2"/>
</dbReference>
<dbReference type="PIRSF" id="PIRSF039032">
    <property type="entry name" value="HigB-2"/>
    <property type="match status" value="1"/>
</dbReference>
<sequence length="95" mass="11285">MDYLLDDQYRVLQVELLNNPYKGDLIKGTGGLRKIRFAAKGKGKRSGIRVIYYYFDKNNQFYLLTLYAKNEVTDLTNKEKQQLKQLMELWLNEQT</sequence>
<reference evidence="2" key="1">
    <citation type="submission" date="2023-09" db="EMBL/GenBank/DDBJ databases">
        <authorList>
            <person name="Li S."/>
            <person name="Li X."/>
            <person name="Zhang C."/>
            <person name="Zhao Z."/>
        </authorList>
    </citation>
    <scope>NUCLEOTIDE SEQUENCE [LARGE SCALE GENOMIC DNA]</scope>
    <source>
        <strain evidence="2">SQ149</strain>
    </source>
</reference>
<keyword evidence="2" id="KW-1185">Reference proteome</keyword>
<dbReference type="RefSeq" id="WP_348389929.1">
    <property type="nucleotide sequence ID" value="NZ_CP134145.1"/>
</dbReference>
<name>A0ABY9TPS0_9GAMM</name>
<organism evidence="1 2">
    <name type="scientific">Thalassotalea psychrophila</name>
    <dbReference type="NCBI Taxonomy" id="3065647"/>
    <lineage>
        <taxon>Bacteria</taxon>
        <taxon>Pseudomonadati</taxon>
        <taxon>Pseudomonadota</taxon>
        <taxon>Gammaproteobacteria</taxon>
        <taxon>Alteromonadales</taxon>
        <taxon>Colwelliaceae</taxon>
        <taxon>Thalassotalea</taxon>
    </lineage>
</organism>
<protein>
    <submittedName>
        <fullName evidence="1">Type II toxin-antitoxin system RelE/ParE family toxin</fullName>
    </submittedName>
</protein>